<dbReference type="Proteomes" id="UP000824028">
    <property type="component" value="Unassembled WGS sequence"/>
</dbReference>
<dbReference type="InterPro" id="IPR036206">
    <property type="entry name" value="ThiamineP_synth_sf"/>
</dbReference>
<dbReference type="EMBL" id="DXBX01000040">
    <property type="protein sequence ID" value="HIZ33034.1"/>
    <property type="molecule type" value="Genomic_DNA"/>
</dbReference>
<feature type="domain" description="Pyridoxamine kinase/Phosphomethylpyrimidine kinase" evidence="10">
    <location>
        <begin position="208"/>
        <end position="453"/>
    </location>
</feature>
<dbReference type="Gene3D" id="3.20.20.70">
    <property type="entry name" value="Aldolase class I"/>
    <property type="match status" value="1"/>
</dbReference>
<dbReference type="PANTHER" id="PTHR20858">
    <property type="entry name" value="PHOSPHOMETHYLPYRIMIDINE KINASE"/>
    <property type="match status" value="1"/>
</dbReference>
<organism evidence="11 12">
    <name type="scientific">Candidatus Bacteroides merdigallinarum</name>
    <dbReference type="NCBI Taxonomy" id="2838473"/>
    <lineage>
        <taxon>Bacteria</taxon>
        <taxon>Pseudomonadati</taxon>
        <taxon>Bacteroidota</taxon>
        <taxon>Bacteroidia</taxon>
        <taxon>Bacteroidales</taxon>
        <taxon>Bacteroidaceae</taxon>
        <taxon>Bacteroides</taxon>
    </lineage>
</organism>
<evidence type="ECO:0000313" key="11">
    <source>
        <dbReference type="EMBL" id="HIZ33034.1"/>
    </source>
</evidence>
<dbReference type="InterPro" id="IPR022998">
    <property type="entry name" value="ThiamineP_synth_TenI"/>
</dbReference>
<dbReference type="Gene3D" id="3.40.1190.20">
    <property type="match status" value="1"/>
</dbReference>
<sequence>MELMVITRPDFFEGEVEAIRMLLDEGLEFLHIRKPDSTEEQMEQLLKQIPAEYYNRIVLHEHYDLAMKYDLRGVHINRRTKGHVPCYKWEMSTSVHSLEEVEKKKGCFDYLFLSPIYDSISKTGYHSAFSAKQLREARERFIISRNVIALGGVKAGCMAMLRVQGFGGAAVLGDVWNRWDTGDFTTHFRQLLQEANTPPAILTIAGSDCSGGAGVQADIKTISALSAYAASVVTAVTAQNTLGVQGVVPMQAKVVSQQLQSVLEDLPIGAIKIGMLPNASVARVVAKALSRYPDLPVVCDPVMVSTSGRRLMEPETLQVLQKDIFPRCTLITPNLPEASILLDQPITDVESMRKAASLLSAKYRTRVLLKGGHLPGDTVYDILGGATWTNDFKFPKIASDNLHGTGCTLSSAIATYLGAGLSLFESVMQGEIHVMNAIRAGRDYRIGHGNGPLWHFFSINNKYFGRNHYLCKSNHSN</sequence>
<evidence type="ECO:0000256" key="6">
    <source>
        <dbReference type="ARBA" id="ARBA00022777"/>
    </source>
</evidence>
<feature type="domain" description="Thiamine phosphate synthase/TenI" evidence="9">
    <location>
        <begin position="3"/>
        <end position="173"/>
    </location>
</feature>
<dbReference type="AlphaFoldDB" id="A0A9D2E8N8"/>
<gene>
    <name evidence="11" type="primary">thiD</name>
    <name evidence="11" type="ORF">H9814_05720</name>
</gene>
<evidence type="ECO:0000259" key="10">
    <source>
        <dbReference type="Pfam" id="PF08543"/>
    </source>
</evidence>
<accession>A0A9D2E8N8</accession>
<keyword evidence="7" id="KW-0067">ATP-binding</keyword>
<dbReference type="PANTHER" id="PTHR20858:SF17">
    <property type="entry name" value="HYDROXYMETHYLPYRIMIDINE_PHOSPHOMETHYLPYRIMIDINE KINASE THI20-RELATED"/>
    <property type="match status" value="1"/>
</dbReference>
<keyword evidence="6 11" id="KW-0418">Kinase</keyword>
<dbReference type="InterPro" id="IPR029056">
    <property type="entry name" value="Ribokinase-like"/>
</dbReference>
<reference evidence="11" key="1">
    <citation type="journal article" date="2021" name="PeerJ">
        <title>Extensive microbial diversity within the chicken gut microbiome revealed by metagenomics and culture.</title>
        <authorList>
            <person name="Gilroy R."/>
            <person name="Ravi A."/>
            <person name="Getino M."/>
            <person name="Pursley I."/>
            <person name="Horton D.L."/>
            <person name="Alikhan N.F."/>
            <person name="Baker D."/>
            <person name="Gharbi K."/>
            <person name="Hall N."/>
            <person name="Watson M."/>
            <person name="Adriaenssens E.M."/>
            <person name="Foster-Nyarko E."/>
            <person name="Jarju S."/>
            <person name="Secka A."/>
            <person name="Antonio M."/>
            <person name="Oren A."/>
            <person name="Chaudhuri R.R."/>
            <person name="La Ragione R."/>
            <person name="Hildebrand F."/>
            <person name="Pallen M.J."/>
        </authorList>
    </citation>
    <scope>NUCLEOTIDE SEQUENCE</scope>
    <source>
        <strain evidence="11">ChiHjej9B8-1298</strain>
    </source>
</reference>
<dbReference type="Pfam" id="PF08543">
    <property type="entry name" value="Phos_pyr_kin"/>
    <property type="match status" value="1"/>
</dbReference>
<evidence type="ECO:0000256" key="3">
    <source>
        <dbReference type="ARBA" id="ARBA00012135"/>
    </source>
</evidence>
<dbReference type="FunFam" id="3.40.1190.20:FF:000003">
    <property type="entry name" value="Phosphomethylpyrimidine kinase ThiD"/>
    <property type="match status" value="1"/>
</dbReference>
<dbReference type="CDD" id="cd00564">
    <property type="entry name" value="TMP_TenI"/>
    <property type="match status" value="1"/>
</dbReference>
<keyword evidence="4 11" id="KW-0808">Transferase</keyword>
<dbReference type="InterPro" id="IPR013749">
    <property type="entry name" value="PM/HMP-P_kinase-1"/>
</dbReference>
<reference evidence="11" key="2">
    <citation type="submission" date="2021-04" db="EMBL/GenBank/DDBJ databases">
        <authorList>
            <person name="Gilroy R."/>
        </authorList>
    </citation>
    <scope>NUCLEOTIDE SEQUENCE</scope>
    <source>
        <strain evidence="11">ChiHjej9B8-1298</strain>
    </source>
</reference>
<protein>
    <recommendedName>
        <fullName evidence="3">hydroxymethylpyrimidine kinase</fullName>
        <ecNumber evidence="3">2.7.1.49</ecNumber>
    </recommendedName>
</protein>
<comment type="cofactor">
    <cofactor evidence="1">
        <name>Mg(2+)</name>
        <dbReference type="ChEBI" id="CHEBI:18420"/>
    </cofactor>
</comment>
<dbReference type="InterPro" id="IPR013785">
    <property type="entry name" value="Aldolase_TIM"/>
</dbReference>
<evidence type="ECO:0000256" key="5">
    <source>
        <dbReference type="ARBA" id="ARBA00022741"/>
    </source>
</evidence>
<dbReference type="GO" id="GO:0008902">
    <property type="term" value="F:hydroxymethylpyrimidine kinase activity"/>
    <property type="evidence" value="ECO:0007669"/>
    <property type="project" value="UniProtKB-EC"/>
</dbReference>
<dbReference type="Pfam" id="PF02581">
    <property type="entry name" value="TMP-TENI"/>
    <property type="match status" value="1"/>
</dbReference>
<dbReference type="SUPFAM" id="SSF53613">
    <property type="entry name" value="Ribokinase-like"/>
    <property type="match status" value="1"/>
</dbReference>
<dbReference type="InterPro" id="IPR004399">
    <property type="entry name" value="HMP/HMP-P_kinase_dom"/>
</dbReference>
<dbReference type="EC" id="2.7.1.49" evidence="3"/>
<proteinExistence type="predicted"/>
<keyword evidence="5" id="KW-0547">Nucleotide-binding</keyword>
<evidence type="ECO:0000256" key="2">
    <source>
        <dbReference type="ARBA" id="ARBA00004948"/>
    </source>
</evidence>
<evidence type="ECO:0000259" key="9">
    <source>
        <dbReference type="Pfam" id="PF02581"/>
    </source>
</evidence>
<dbReference type="SUPFAM" id="SSF51391">
    <property type="entry name" value="Thiamin phosphate synthase"/>
    <property type="match status" value="1"/>
</dbReference>
<evidence type="ECO:0000256" key="4">
    <source>
        <dbReference type="ARBA" id="ARBA00022679"/>
    </source>
</evidence>
<dbReference type="CDD" id="cd01169">
    <property type="entry name" value="HMPP_kinase"/>
    <property type="match status" value="1"/>
</dbReference>
<dbReference type="GO" id="GO:0008972">
    <property type="term" value="F:phosphomethylpyrimidine kinase activity"/>
    <property type="evidence" value="ECO:0007669"/>
    <property type="project" value="InterPro"/>
</dbReference>
<dbReference type="NCBIfam" id="TIGR00097">
    <property type="entry name" value="HMP-P_kinase"/>
    <property type="match status" value="1"/>
</dbReference>
<name>A0A9D2E8N8_9BACE</name>
<dbReference type="GO" id="GO:0005829">
    <property type="term" value="C:cytosol"/>
    <property type="evidence" value="ECO:0007669"/>
    <property type="project" value="TreeGrafter"/>
</dbReference>
<evidence type="ECO:0000313" key="12">
    <source>
        <dbReference type="Proteomes" id="UP000824028"/>
    </source>
</evidence>
<evidence type="ECO:0000256" key="8">
    <source>
        <dbReference type="ARBA" id="ARBA00023268"/>
    </source>
</evidence>
<evidence type="ECO:0000256" key="7">
    <source>
        <dbReference type="ARBA" id="ARBA00022840"/>
    </source>
</evidence>
<evidence type="ECO:0000256" key="1">
    <source>
        <dbReference type="ARBA" id="ARBA00001946"/>
    </source>
</evidence>
<dbReference type="GO" id="GO:0009228">
    <property type="term" value="P:thiamine biosynthetic process"/>
    <property type="evidence" value="ECO:0007669"/>
    <property type="project" value="UniProtKB-KW"/>
</dbReference>
<keyword evidence="8" id="KW-0511">Multifunctional enzyme</keyword>
<dbReference type="GO" id="GO:0005524">
    <property type="term" value="F:ATP binding"/>
    <property type="evidence" value="ECO:0007669"/>
    <property type="project" value="UniProtKB-KW"/>
</dbReference>
<comment type="pathway">
    <text evidence="2">Cofactor biosynthesis; thiamine diphosphate biosynthesis.</text>
</comment>
<comment type="caution">
    <text evidence="11">The sequence shown here is derived from an EMBL/GenBank/DDBJ whole genome shotgun (WGS) entry which is preliminary data.</text>
</comment>